<gene>
    <name evidence="1" type="ORF">ABT39_MTgene2747</name>
</gene>
<evidence type="ECO:0008006" key="2">
    <source>
        <dbReference type="Google" id="ProtNLM"/>
    </source>
</evidence>
<protein>
    <recommendedName>
        <fullName evidence="2">Reverse transcriptase Ty1/copia-type domain-containing protein</fullName>
    </recommendedName>
</protein>
<dbReference type="Pfam" id="PF14223">
    <property type="entry name" value="Retrotran_gag_2"/>
    <property type="match status" value="1"/>
</dbReference>
<evidence type="ECO:0000313" key="1">
    <source>
        <dbReference type="EMBL" id="KUM49522.1"/>
    </source>
</evidence>
<accession>A0A117NI92</accession>
<name>A0A117NI92_PICGL</name>
<proteinExistence type="predicted"/>
<comment type="caution">
    <text evidence="1">The sequence shown here is derived from an EMBL/GenBank/DDBJ whole genome shotgun (WGS) entry which is preliminary data.</text>
</comment>
<dbReference type="EMBL" id="LKAM01000002">
    <property type="protein sequence ID" value="KUM49522.1"/>
    <property type="molecule type" value="Genomic_DNA"/>
</dbReference>
<geneLocation type="mitochondrion" evidence="1"/>
<dbReference type="AlphaFoldDB" id="A0A117NI92"/>
<sequence>MKKLFNLKMSEGTPVAQHLNEFNTITNQLSSVEIYFDDEIRALIVLASLPNSWEKVEPALRYRFLPPPKL</sequence>
<keyword evidence="1" id="KW-0496">Mitochondrion</keyword>
<reference evidence="1" key="1">
    <citation type="journal article" date="2015" name="Genome Biol. Evol.">
        <title>Organellar Genomes of White Spruce (Picea glauca): Assembly and Annotation.</title>
        <authorList>
            <person name="Jackman S.D."/>
            <person name="Warren R.L."/>
            <person name="Gibb E.A."/>
            <person name="Vandervalk B.P."/>
            <person name="Mohamadi H."/>
            <person name="Chu J."/>
            <person name="Raymond A."/>
            <person name="Pleasance S."/>
            <person name="Coope R."/>
            <person name="Wildung M.R."/>
            <person name="Ritland C.E."/>
            <person name="Bousquet J."/>
            <person name="Jones S.J."/>
            <person name="Bohlmann J."/>
            <person name="Birol I."/>
        </authorList>
    </citation>
    <scope>NUCLEOTIDE SEQUENCE [LARGE SCALE GENOMIC DNA]</scope>
    <source>
        <tissue evidence="1">Flushing bud</tissue>
    </source>
</reference>
<organism evidence="1">
    <name type="scientific">Picea glauca</name>
    <name type="common">White spruce</name>
    <name type="synonym">Pinus glauca</name>
    <dbReference type="NCBI Taxonomy" id="3330"/>
    <lineage>
        <taxon>Eukaryota</taxon>
        <taxon>Viridiplantae</taxon>
        <taxon>Streptophyta</taxon>
        <taxon>Embryophyta</taxon>
        <taxon>Tracheophyta</taxon>
        <taxon>Spermatophyta</taxon>
        <taxon>Pinopsida</taxon>
        <taxon>Pinidae</taxon>
        <taxon>Conifers I</taxon>
        <taxon>Pinales</taxon>
        <taxon>Pinaceae</taxon>
        <taxon>Picea</taxon>
    </lineage>
</organism>